<evidence type="ECO:0000256" key="10">
    <source>
        <dbReference type="ARBA" id="ARBA00022984"/>
    </source>
</evidence>
<keyword evidence="6 14" id="KW-0645">Protease</keyword>
<evidence type="ECO:0000256" key="9">
    <source>
        <dbReference type="ARBA" id="ARBA00022960"/>
    </source>
</evidence>
<evidence type="ECO:0000256" key="7">
    <source>
        <dbReference type="ARBA" id="ARBA00022692"/>
    </source>
</evidence>
<feature type="active site" description="Acyl-ester intermediate" evidence="14">
    <location>
        <position position="334"/>
    </location>
</feature>
<dbReference type="PANTHER" id="PTHR30627:SF2">
    <property type="entry name" value="PEPTIDOGLYCAN D,D-TRANSPEPTIDASE MRDA"/>
    <property type="match status" value="1"/>
</dbReference>
<evidence type="ECO:0000259" key="17">
    <source>
        <dbReference type="Pfam" id="PF03717"/>
    </source>
</evidence>
<dbReference type="InterPro" id="IPR005311">
    <property type="entry name" value="PBP_dimer"/>
</dbReference>
<keyword evidence="3 14" id="KW-1003">Cell membrane</keyword>
<dbReference type="HAMAP" id="MF_02081">
    <property type="entry name" value="MrdA_transpept"/>
    <property type="match status" value="1"/>
</dbReference>
<reference evidence="18 19" key="1">
    <citation type="submission" date="2024-01" db="EMBL/GenBank/DDBJ databases">
        <title>Novel species of the genus Luteimonas isolated from rivers.</title>
        <authorList>
            <person name="Lu H."/>
        </authorList>
    </citation>
    <scope>NUCLEOTIDE SEQUENCE [LARGE SCALE GENOMIC DNA]</scope>
    <source>
        <strain evidence="18 19">FXH3W</strain>
    </source>
</reference>
<evidence type="ECO:0000256" key="12">
    <source>
        <dbReference type="ARBA" id="ARBA00023136"/>
    </source>
</evidence>
<evidence type="ECO:0000256" key="5">
    <source>
        <dbReference type="ARBA" id="ARBA00022645"/>
    </source>
</evidence>
<dbReference type="InterPro" id="IPR017790">
    <property type="entry name" value="Penicillin-binding_protein_2"/>
</dbReference>
<dbReference type="InterPro" id="IPR036138">
    <property type="entry name" value="PBP_dimer_sf"/>
</dbReference>
<evidence type="ECO:0000256" key="15">
    <source>
        <dbReference type="SAM" id="MobiDB-lite"/>
    </source>
</evidence>
<keyword evidence="7 14" id="KW-0812">Transmembrane</keyword>
<evidence type="ECO:0000313" key="19">
    <source>
        <dbReference type="Proteomes" id="UP001356170"/>
    </source>
</evidence>
<comment type="similarity">
    <text evidence="14">Belongs to the transpeptidase family. MrdA subfamily.</text>
</comment>
<keyword evidence="10 14" id="KW-0573">Peptidoglycan synthesis</keyword>
<feature type="transmembrane region" description="Helical" evidence="14">
    <location>
        <begin position="30"/>
        <end position="49"/>
    </location>
</feature>
<evidence type="ECO:0000256" key="14">
    <source>
        <dbReference type="HAMAP-Rule" id="MF_02081"/>
    </source>
</evidence>
<comment type="caution">
    <text evidence="18">The sequence shown here is derived from an EMBL/GenBank/DDBJ whole genome shotgun (WGS) entry which is preliminary data.</text>
</comment>
<organism evidence="18 19">
    <name type="scientific">Aquilutibacter rugosus</name>
    <dbReference type="NCBI Taxonomy" id="3115820"/>
    <lineage>
        <taxon>Bacteria</taxon>
        <taxon>Pseudomonadati</taxon>
        <taxon>Pseudomonadota</taxon>
        <taxon>Gammaproteobacteria</taxon>
        <taxon>Lysobacterales</taxon>
        <taxon>Lysobacteraceae</taxon>
        <taxon>Aquilutibacter</taxon>
    </lineage>
</organism>
<name>A0ABU7UW85_9GAMM</name>
<dbReference type="SUPFAM" id="SSF56601">
    <property type="entry name" value="beta-lactamase/transpeptidase-like"/>
    <property type="match status" value="1"/>
</dbReference>
<evidence type="ECO:0000256" key="13">
    <source>
        <dbReference type="ARBA" id="ARBA00023316"/>
    </source>
</evidence>
<keyword evidence="19" id="KW-1185">Reference proteome</keyword>
<feature type="region of interest" description="Disordered" evidence="15">
    <location>
        <begin position="638"/>
        <end position="679"/>
    </location>
</feature>
<keyword evidence="11 14" id="KW-1133">Transmembrane helix</keyword>
<comment type="pathway">
    <text evidence="14">Cell wall biogenesis; peptidoglycan biosynthesis.</text>
</comment>
<dbReference type="RefSeq" id="WP_331702948.1">
    <property type="nucleotide sequence ID" value="NZ_JAZHBO010000001.1"/>
</dbReference>
<evidence type="ECO:0000259" key="16">
    <source>
        <dbReference type="Pfam" id="PF00905"/>
    </source>
</evidence>
<gene>
    <name evidence="14 18" type="primary">mrdA</name>
    <name evidence="18" type="ORF">V3390_00810</name>
</gene>
<dbReference type="Pfam" id="PF03717">
    <property type="entry name" value="PBP_dimer"/>
    <property type="match status" value="1"/>
</dbReference>
<sequence length="679" mass="75081">MADLKRLLTGNGRRHVKSTTREGELFRERALIAMGVVVLLTVFLALWYFRLQVLNYSHYQTQSTQNSIRPKPVVPGRGLILDRNGVILAQNVPAFRLDVTPFRAGPPDQWLPALRARVALTDEEVENYRKAIKGSRGFKIVTLKERLTEDEIARMSSDRWRFPGMELTPYMQRYYPYGNLFAHVIGYVGRIDEKDKEKLGSENSALSHIGKAGLERYYEDLLRGKIGFDKIETNVDGRPIRSLGRVPAQPGVDLRLSIDINLQQAMVNAFGDHDGSAVAMDPRTGEILAMVSLPAYNPNLFVNGIPGLLYRELMDNPSRPMFNRNVLGGGPPGSTIKPLVALAGLESGQIDLNYRVFSTGEFFIPGQRRGYRDAHRGSGWTDIKKSIWDSVNFFYYKLAYDMGIEKLDRYMQEYGFGQATGVDLSGENKGVVPSPAYKMKRSKERWYPGETVISGIGQGYWVATMLQLVQGIGAIANDGEMHRPHLVWQVRAGYQKPWVSVASPAKKRISSNKAFLDVIKDGMHLTMVVGTGASLARGAPYSMAGKTGTAQKVSRKGSASMNPHSLPLHLRHQALFVGFAPVEDPQIVIAVNVEHGGYGASTAGPIARKVFDAWLLQRPADPAPRLEPAPDEIMAAELERLAQSKQPAPVTTEPAKSTEPTKSTKQAAAAAAKPEEPKQ</sequence>
<evidence type="ECO:0000256" key="8">
    <source>
        <dbReference type="ARBA" id="ARBA00022801"/>
    </source>
</evidence>
<dbReference type="PANTHER" id="PTHR30627">
    <property type="entry name" value="PEPTIDOGLYCAN D,D-TRANSPEPTIDASE"/>
    <property type="match status" value="1"/>
</dbReference>
<dbReference type="InterPro" id="IPR001460">
    <property type="entry name" value="PCN-bd_Tpept"/>
</dbReference>
<keyword evidence="9 14" id="KW-0133">Cell shape</keyword>
<dbReference type="Gene3D" id="3.90.1310.10">
    <property type="entry name" value="Penicillin-binding protein 2a (Domain 2)"/>
    <property type="match status" value="1"/>
</dbReference>
<feature type="domain" description="Penicillin-binding protein dimerisation" evidence="17">
    <location>
        <begin position="74"/>
        <end position="242"/>
    </location>
</feature>
<dbReference type="SUPFAM" id="SSF56519">
    <property type="entry name" value="Penicillin binding protein dimerisation domain"/>
    <property type="match status" value="1"/>
</dbReference>
<evidence type="ECO:0000256" key="4">
    <source>
        <dbReference type="ARBA" id="ARBA00022519"/>
    </source>
</evidence>
<evidence type="ECO:0000256" key="2">
    <source>
        <dbReference type="ARBA" id="ARBA00004236"/>
    </source>
</evidence>
<proteinExistence type="inferred from homology"/>
<keyword evidence="5 14" id="KW-0121">Carboxypeptidase</keyword>
<comment type="function">
    <text evidence="14">Catalyzes cross-linking of the peptidoglycan cell wall.</text>
</comment>
<evidence type="ECO:0000256" key="3">
    <source>
        <dbReference type="ARBA" id="ARBA00022475"/>
    </source>
</evidence>
<feature type="domain" description="Penicillin-binding protein transpeptidase" evidence="16">
    <location>
        <begin position="275"/>
        <end position="611"/>
    </location>
</feature>
<evidence type="ECO:0000256" key="6">
    <source>
        <dbReference type="ARBA" id="ARBA00022670"/>
    </source>
</evidence>
<dbReference type="InterPro" id="IPR012338">
    <property type="entry name" value="Beta-lactam/transpept-like"/>
</dbReference>
<dbReference type="EMBL" id="JAZHBO010000001">
    <property type="protein sequence ID" value="MEF2154786.1"/>
    <property type="molecule type" value="Genomic_DNA"/>
</dbReference>
<keyword evidence="13 14" id="KW-0961">Cell wall biogenesis/degradation</keyword>
<dbReference type="Proteomes" id="UP001356170">
    <property type="component" value="Unassembled WGS sequence"/>
</dbReference>
<dbReference type="InterPro" id="IPR050515">
    <property type="entry name" value="Beta-lactam/transpept"/>
</dbReference>
<comment type="caution">
    <text evidence="14">Lacks conserved residue(s) required for the propagation of feature annotation.</text>
</comment>
<feature type="compositionally biased region" description="Polar residues" evidence="15">
    <location>
        <begin position="654"/>
        <end position="666"/>
    </location>
</feature>
<protein>
    <recommendedName>
        <fullName evidence="14">Peptidoglycan D,D-transpeptidase MrdA</fullName>
        <ecNumber evidence="14">3.4.16.4</ecNumber>
    </recommendedName>
    <alternativeName>
        <fullName evidence="14">Penicillin-binding protein 2</fullName>
        <shortName evidence="14">PBP-2</shortName>
    </alternativeName>
</protein>
<dbReference type="Pfam" id="PF00905">
    <property type="entry name" value="Transpeptidase"/>
    <property type="match status" value="1"/>
</dbReference>
<dbReference type="Gene3D" id="3.30.1390.30">
    <property type="entry name" value="Penicillin-binding protein 2a, domain 3"/>
    <property type="match status" value="1"/>
</dbReference>
<dbReference type="GO" id="GO:0009002">
    <property type="term" value="F:serine-type D-Ala-D-Ala carboxypeptidase activity"/>
    <property type="evidence" value="ECO:0007669"/>
    <property type="project" value="UniProtKB-EC"/>
</dbReference>
<evidence type="ECO:0000313" key="18">
    <source>
        <dbReference type="EMBL" id="MEF2154786.1"/>
    </source>
</evidence>
<evidence type="ECO:0000256" key="1">
    <source>
        <dbReference type="ARBA" id="ARBA00004167"/>
    </source>
</evidence>
<comment type="catalytic activity">
    <reaction evidence="14">
        <text>Preferential cleavage: (Ac)2-L-Lys-D-Ala-|-D-Ala. Also transpeptidation of peptidyl-alanyl moieties that are N-acyl substituents of D-alanine.</text>
        <dbReference type="EC" id="3.4.16.4"/>
    </reaction>
</comment>
<dbReference type="Gene3D" id="3.40.710.10">
    <property type="entry name" value="DD-peptidase/beta-lactamase superfamily"/>
    <property type="match status" value="1"/>
</dbReference>
<evidence type="ECO:0000256" key="11">
    <source>
        <dbReference type="ARBA" id="ARBA00022989"/>
    </source>
</evidence>
<dbReference type="EC" id="3.4.16.4" evidence="14"/>
<comment type="subcellular location">
    <subcellularLocation>
        <location evidence="14">Cell inner membrane</location>
        <topology evidence="14">Single-pass membrane protein</topology>
    </subcellularLocation>
    <subcellularLocation>
        <location evidence="2">Cell membrane</location>
    </subcellularLocation>
    <subcellularLocation>
        <location evidence="1">Membrane</location>
        <topology evidence="1">Single-pass membrane protein</topology>
    </subcellularLocation>
</comment>
<accession>A0ABU7UW85</accession>
<keyword evidence="4 14" id="KW-0997">Cell inner membrane</keyword>
<keyword evidence="8 14" id="KW-0378">Hydrolase</keyword>
<keyword evidence="12 14" id="KW-0472">Membrane</keyword>
<dbReference type="NCBIfam" id="TIGR03423">
    <property type="entry name" value="pbp2_mrdA"/>
    <property type="match status" value="1"/>
</dbReference>